<dbReference type="EMBL" id="GBRH01276509">
    <property type="protein sequence ID" value="JAD21386.1"/>
    <property type="molecule type" value="Transcribed_RNA"/>
</dbReference>
<reference evidence="1" key="2">
    <citation type="journal article" date="2015" name="Data Brief">
        <title>Shoot transcriptome of the giant reed, Arundo donax.</title>
        <authorList>
            <person name="Barrero R.A."/>
            <person name="Guerrero F.D."/>
            <person name="Moolhuijzen P."/>
            <person name="Goolsby J.A."/>
            <person name="Tidwell J."/>
            <person name="Bellgard S.E."/>
            <person name="Bellgard M.I."/>
        </authorList>
    </citation>
    <scope>NUCLEOTIDE SEQUENCE</scope>
    <source>
        <tissue evidence="1">Shoot tissue taken approximately 20 cm above the soil surface</tissue>
    </source>
</reference>
<accession>A0A0A8Y5S9</accession>
<sequence>MLTSNLCSREYFPLVSCIYLNMAENSTIHIAYHE</sequence>
<evidence type="ECO:0000313" key="1">
    <source>
        <dbReference type="EMBL" id="JAD21386.1"/>
    </source>
</evidence>
<reference evidence="1" key="1">
    <citation type="submission" date="2014-09" db="EMBL/GenBank/DDBJ databases">
        <authorList>
            <person name="Magalhaes I.L.F."/>
            <person name="Oliveira U."/>
            <person name="Santos F.R."/>
            <person name="Vidigal T.H.D.A."/>
            <person name="Brescovit A.D."/>
            <person name="Santos A.J."/>
        </authorList>
    </citation>
    <scope>NUCLEOTIDE SEQUENCE</scope>
    <source>
        <tissue evidence="1">Shoot tissue taken approximately 20 cm above the soil surface</tissue>
    </source>
</reference>
<proteinExistence type="predicted"/>
<name>A0A0A8Y5S9_ARUDO</name>
<dbReference type="AlphaFoldDB" id="A0A0A8Y5S9"/>
<organism evidence="1">
    <name type="scientific">Arundo donax</name>
    <name type="common">Giant reed</name>
    <name type="synonym">Donax arundinaceus</name>
    <dbReference type="NCBI Taxonomy" id="35708"/>
    <lineage>
        <taxon>Eukaryota</taxon>
        <taxon>Viridiplantae</taxon>
        <taxon>Streptophyta</taxon>
        <taxon>Embryophyta</taxon>
        <taxon>Tracheophyta</taxon>
        <taxon>Spermatophyta</taxon>
        <taxon>Magnoliopsida</taxon>
        <taxon>Liliopsida</taxon>
        <taxon>Poales</taxon>
        <taxon>Poaceae</taxon>
        <taxon>PACMAD clade</taxon>
        <taxon>Arundinoideae</taxon>
        <taxon>Arundineae</taxon>
        <taxon>Arundo</taxon>
    </lineage>
</organism>
<protein>
    <submittedName>
        <fullName evidence="1">Uncharacterized protein</fullName>
    </submittedName>
</protein>